<dbReference type="GO" id="GO:0016538">
    <property type="term" value="F:cyclin-dependent protein serine/threonine kinase regulator activity"/>
    <property type="evidence" value="ECO:0007669"/>
    <property type="project" value="InterPro"/>
</dbReference>
<keyword evidence="5" id="KW-1185">Reference proteome</keyword>
<feature type="domain" description="Cyclin-like" evidence="3">
    <location>
        <begin position="159"/>
        <end position="244"/>
    </location>
</feature>
<gene>
    <name evidence="4" type="ORF">BGW38_005760</name>
</gene>
<evidence type="ECO:0000259" key="3">
    <source>
        <dbReference type="SMART" id="SM00385"/>
    </source>
</evidence>
<dbReference type="InterPro" id="IPR006671">
    <property type="entry name" value="Cyclin_N"/>
</dbReference>
<organism evidence="4 5">
    <name type="scientific">Lunasporangiospora selenospora</name>
    <dbReference type="NCBI Taxonomy" id="979761"/>
    <lineage>
        <taxon>Eukaryota</taxon>
        <taxon>Fungi</taxon>
        <taxon>Fungi incertae sedis</taxon>
        <taxon>Mucoromycota</taxon>
        <taxon>Mortierellomycotina</taxon>
        <taxon>Mortierellomycetes</taxon>
        <taxon>Mortierellales</taxon>
        <taxon>Mortierellaceae</taxon>
        <taxon>Lunasporangiospora</taxon>
    </lineage>
</organism>
<dbReference type="AlphaFoldDB" id="A0A9P6KH87"/>
<dbReference type="EMBL" id="JAABOA010000366">
    <property type="protein sequence ID" value="KAF9584637.1"/>
    <property type="molecule type" value="Genomic_DNA"/>
</dbReference>
<dbReference type="Gene3D" id="1.10.472.10">
    <property type="entry name" value="Cyclin-like"/>
    <property type="match status" value="2"/>
</dbReference>
<dbReference type="GO" id="GO:0006357">
    <property type="term" value="P:regulation of transcription by RNA polymerase II"/>
    <property type="evidence" value="ECO:0007669"/>
    <property type="project" value="InterPro"/>
</dbReference>
<dbReference type="SUPFAM" id="SSF47954">
    <property type="entry name" value="Cyclin-like"/>
    <property type="match status" value="2"/>
</dbReference>
<reference evidence="4" key="1">
    <citation type="journal article" date="2020" name="Fungal Divers.">
        <title>Resolving the Mortierellaceae phylogeny through synthesis of multi-gene phylogenetics and phylogenomics.</title>
        <authorList>
            <person name="Vandepol N."/>
            <person name="Liber J."/>
            <person name="Desiro A."/>
            <person name="Na H."/>
            <person name="Kennedy M."/>
            <person name="Barry K."/>
            <person name="Grigoriev I.V."/>
            <person name="Miller A.N."/>
            <person name="O'Donnell K."/>
            <person name="Stajich J.E."/>
            <person name="Bonito G."/>
        </authorList>
    </citation>
    <scope>NUCLEOTIDE SEQUENCE</scope>
    <source>
        <strain evidence="4">KOD1015</strain>
    </source>
</reference>
<proteinExistence type="inferred from homology"/>
<evidence type="ECO:0000256" key="2">
    <source>
        <dbReference type="SAM" id="MobiDB-lite"/>
    </source>
</evidence>
<feature type="region of interest" description="Disordered" evidence="2">
    <location>
        <begin position="283"/>
        <end position="327"/>
    </location>
</feature>
<comment type="caution">
    <text evidence="4">The sequence shown here is derived from an EMBL/GenBank/DDBJ whole genome shotgun (WGS) entry which is preliminary data.</text>
</comment>
<dbReference type="CDD" id="cd20532">
    <property type="entry name" value="CYCLIN_CCNL_rpt1"/>
    <property type="match status" value="1"/>
</dbReference>
<dbReference type="InterPro" id="IPR036915">
    <property type="entry name" value="Cyclin-like_sf"/>
</dbReference>
<sequence>MASHDKLSLLNALLTLEQLQRTPSREDGLSEEQEDSLRQFGCHLIQTAGILLKLPQVAMATAQILFQRFFYQASLRKFAVRDIGMGSVFLAAKVEECPCRLTDLINVFDHLSKKFRHKALDPLPLFSQEFYDLKNAIVVAEMQILKKLGFNVHVQLPYAIMVNYLKVLELTEHPTIPQRAWGYLNDGRLRTSVYVCYQPPTIACSVIWLAAREAGVPLPMQPAWWEVLDSKLEDIENIAGHIKSLYYQTLPIPDLPLTITEVEPYLQRQQQITLALIDAEKRSSGGNANQAPDLDITMTAAGTAEGPDRKTESKSSAPRSVRVSRFS</sequence>
<dbReference type="SMART" id="SM00385">
    <property type="entry name" value="CYCLIN"/>
    <property type="match status" value="2"/>
</dbReference>
<dbReference type="PANTHER" id="PTHR10026">
    <property type="entry name" value="CYCLIN"/>
    <property type="match status" value="1"/>
</dbReference>
<dbReference type="InterPro" id="IPR013763">
    <property type="entry name" value="Cyclin-like_dom"/>
</dbReference>
<comment type="similarity">
    <text evidence="1">Belongs to the cyclin family.</text>
</comment>
<evidence type="ECO:0000313" key="5">
    <source>
        <dbReference type="Proteomes" id="UP000780801"/>
    </source>
</evidence>
<evidence type="ECO:0000256" key="1">
    <source>
        <dbReference type="RuleBase" id="RU000383"/>
    </source>
</evidence>
<dbReference type="CDD" id="cd20533">
    <property type="entry name" value="CYCLIN_CCNL_rpt2"/>
    <property type="match status" value="1"/>
</dbReference>
<dbReference type="Pfam" id="PF00134">
    <property type="entry name" value="Cyclin_N"/>
    <property type="match status" value="1"/>
</dbReference>
<dbReference type="InterPro" id="IPR043198">
    <property type="entry name" value="Cyclin/Ssn8"/>
</dbReference>
<protein>
    <recommendedName>
        <fullName evidence="3">Cyclin-like domain-containing protein</fullName>
    </recommendedName>
</protein>
<name>A0A9P6KH87_9FUNG</name>
<keyword evidence="1" id="KW-0195">Cyclin</keyword>
<dbReference type="PIRSF" id="PIRSF036580">
    <property type="entry name" value="Cyclin_L"/>
    <property type="match status" value="1"/>
</dbReference>
<dbReference type="Proteomes" id="UP000780801">
    <property type="component" value="Unassembled WGS sequence"/>
</dbReference>
<dbReference type="OrthoDB" id="10264655at2759"/>
<feature type="domain" description="Cyclin-like" evidence="3">
    <location>
        <begin position="43"/>
        <end position="146"/>
    </location>
</feature>
<evidence type="ECO:0000313" key="4">
    <source>
        <dbReference type="EMBL" id="KAF9584637.1"/>
    </source>
</evidence>
<accession>A0A9P6KH87</accession>